<keyword evidence="1" id="KW-0723">Serine/threonine-protein kinase</keyword>
<organism evidence="3 4">
    <name type="scientific">Streptomyces goshikiensis</name>
    <dbReference type="NCBI Taxonomy" id="1942"/>
    <lineage>
        <taxon>Bacteria</taxon>
        <taxon>Bacillati</taxon>
        <taxon>Actinomycetota</taxon>
        <taxon>Actinomycetes</taxon>
        <taxon>Kitasatosporales</taxon>
        <taxon>Streptomycetaceae</taxon>
        <taxon>Streptomyces</taxon>
    </lineage>
</organism>
<dbReference type="InterPro" id="IPR003594">
    <property type="entry name" value="HATPase_dom"/>
</dbReference>
<proteinExistence type="predicted"/>
<dbReference type="PANTHER" id="PTHR35526:SF3">
    <property type="entry name" value="ANTI-SIGMA-F FACTOR RSBW"/>
    <property type="match status" value="1"/>
</dbReference>
<keyword evidence="1" id="KW-0418">Kinase</keyword>
<protein>
    <submittedName>
        <fullName evidence="3">ATP-binding protein</fullName>
    </submittedName>
</protein>
<dbReference type="EMBL" id="CP108057">
    <property type="protein sequence ID" value="WUO50203.1"/>
    <property type="molecule type" value="Genomic_DNA"/>
</dbReference>
<accession>A0ABZ1RTN4</accession>
<dbReference type="InterPro" id="IPR050267">
    <property type="entry name" value="Anti-sigma-factor_SerPK"/>
</dbReference>
<sequence length="111" mass="11312">MAELLGDAPGAAGPPLSEEARADAFLVTSELVTNAVRHGGGLTGFAAEINGELLKITVTDASDKSPRTAESHSAMSEGGFGWPLICLLAEQVSIAPLPGGGKTIQVTMPLR</sequence>
<keyword evidence="4" id="KW-1185">Reference proteome</keyword>
<dbReference type="PANTHER" id="PTHR35526">
    <property type="entry name" value="ANTI-SIGMA-F FACTOR RSBW-RELATED"/>
    <property type="match status" value="1"/>
</dbReference>
<dbReference type="Proteomes" id="UP001432075">
    <property type="component" value="Chromosome"/>
</dbReference>
<keyword evidence="3" id="KW-0067">ATP-binding</keyword>
<keyword evidence="3" id="KW-0547">Nucleotide-binding</keyword>
<gene>
    <name evidence="3" type="ORF">OHU17_32620</name>
</gene>
<dbReference type="GO" id="GO:0005524">
    <property type="term" value="F:ATP binding"/>
    <property type="evidence" value="ECO:0007669"/>
    <property type="project" value="UniProtKB-KW"/>
</dbReference>
<name>A0ABZ1RTN4_9ACTN</name>
<dbReference type="RefSeq" id="WP_050779331.1">
    <property type="nucleotide sequence ID" value="NZ_BMVE01000010.1"/>
</dbReference>
<reference evidence="3" key="1">
    <citation type="submission" date="2022-10" db="EMBL/GenBank/DDBJ databases">
        <title>The complete genomes of actinobacterial strains from the NBC collection.</title>
        <authorList>
            <person name="Joergensen T.S."/>
            <person name="Alvarez Arevalo M."/>
            <person name="Sterndorff E.B."/>
            <person name="Faurdal D."/>
            <person name="Vuksanovic O."/>
            <person name="Mourched A.-S."/>
            <person name="Charusanti P."/>
            <person name="Shaw S."/>
            <person name="Blin K."/>
            <person name="Weber T."/>
        </authorList>
    </citation>
    <scope>NUCLEOTIDE SEQUENCE</scope>
    <source>
        <strain evidence="3">NBC_00283</strain>
    </source>
</reference>
<dbReference type="CDD" id="cd16936">
    <property type="entry name" value="HATPase_RsbW-like"/>
    <property type="match status" value="1"/>
</dbReference>
<dbReference type="InterPro" id="IPR036890">
    <property type="entry name" value="HATPase_C_sf"/>
</dbReference>
<feature type="domain" description="Histidine kinase/HSP90-like ATPase" evidence="2">
    <location>
        <begin position="15"/>
        <end position="107"/>
    </location>
</feature>
<dbReference type="GeneID" id="91407762"/>
<dbReference type="SUPFAM" id="SSF55874">
    <property type="entry name" value="ATPase domain of HSP90 chaperone/DNA topoisomerase II/histidine kinase"/>
    <property type="match status" value="1"/>
</dbReference>
<evidence type="ECO:0000313" key="4">
    <source>
        <dbReference type="Proteomes" id="UP001432075"/>
    </source>
</evidence>
<evidence type="ECO:0000259" key="2">
    <source>
        <dbReference type="Pfam" id="PF13581"/>
    </source>
</evidence>
<evidence type="ECO:0000256" key="1">
    <source>
        <dbReference type="ARBA" id="ARBA00022527"/>
    </source>
</evidence>
<dbReference type="Pfam" id="PF13581">
    <property type="entry name" value="HATPase_c_2"/>
    <property type="match status" value="1"/>
</dbReference>
<keyword evidence="1" id="KW-0808">Transferase</keyword>
<dbReference type="Gene3D" id="3.30.565.10">
    <property type="entry name" value="Histidine kinase-like ATPase, C-terminal domain"/>
    <property type="match status" value="1"/>
</dbReference>
<evidence type="ECO:0000313" key="3">
    <source>
        <dbReference type="EMBL" id="WUO50203.1"/>
    </source>
</evidence>